<evidence type="ECO:0000313" key="13">
    <source>
        <dbReference type="EMBL" id="RHF71388.1"/>
    </source>
</evidence>
<dbReference type="InterPro" id="IPR036942">
    <property type="entry name" value="Beta-barrel_TonB_sf"/>
</dbReference>
<evidence type="ECO:0000313" key="14">
    <source>
        <dbReference type="Proteomes" id="UP000284676"/>
    </source>
</evidence>
<evidence type="ECO:0000256" key="2">
    <source>
        <dbReference type="ARBA" id="ARBA00022448"/>
    </source>
</evidence>
<keyword evidence="2 8" id="KW-0813">Transport</keyword>
<keyword evidence="6 8" id="KW-0472">Membrane</keyword>
<accession>A0A414PS45</accession>
<sequence length="737" mass="84027">MKKIILFYLIVSALSIADDVNIDLGDSVIRKNYSEREFFVAPREIKNTYVVTQEQIQEKNYKNVEDVLRDSPGVVVNNTAFGPRVDMRGSGEKSLSRVKILVDGVSINPTEETMASLPINSIPIETIKKIEVIPGGGATLYGSGSVGGVINIVTNSNVTKDNFFMDLKYASFDSRNFGFAGGKNINEKLYLNYGFNYVNSEGYRKAEENENIIFLGGFDYKFNDRNKIRFQVRNSRENQNGTNQVSKKILEQDRTAPGLNLDLDTENSSYTFDYENRVSDNLTLASTLYYQEQTRKINTESIDDIKITASNRKYTFYQTKYNFYNVKSVMNAKFTEEKYGVKLKSNYEYEHGTLILGYDFYSSTNKRKSFVKSETLKTYSDGNSYINLNPEDRKPVINSVNINLTKESHGIYAFNKYELTDNLDFTSGIRGEYTSYSGNRKNGPNSMPFIAAKTQEIETDRNLTNYAGEIGALYKYRDTGNIFLRYERGFVTPFATQLTDKIHDNQLKNPDTGIITPPIVNVASIYVANNLNSEITDTIELGVNDYIFNSLFSLSFFVTDTEDEITLIESGVTNPAIKRWKYRNIGKTRRMGLELQTEQYFDKLSLNQSLSLVNAKVLKGDSSININKNDKIPMVPEMKITLGAKYSLTDRLSLLANYTYISEKEVRELDDEDNIKKFTIDSYGTIDLSTMYQIDEYSNLKLGVKNLTSTKYNLRETSIEAFPAPERNYFIELNVKF</sequence>
<keyword evidence="4 8" id="KW-0812">Transmembrane</keyword>
<feature type="domain" description="TonB-dependent receptor-like beta-barrel" evidence="11">
    <location>
        <begin position="225"/>
        <end position="707"/>
    </location>
</feature>
<comment type="similarity">
    <text evidence="8 9">Belongs to the TonB-dependent receptor family.</text>
</comment>
<evidence type="ECO:0000256" key="9">
    <source>
        <dbReference type="RuleBase" id="RU003357"/>
    </source>
</evidence>
<organism evidence="13 14">
    <name type="scientific">Fusobacterium mortiferum</name>
    <dbReference type="NCBI Taxonomy" id="850"/>
    <lineage>
        <taxon>Bacteria</taxon>
        <taxon>Fusobacteriati</taxon>
        <taxon>Fusobacteriota</taxon>
        <taxon>Fusobacteriia</taxon>
        <taxon>Fusobacteriales</taxon>
        <taxon>Fusobacteriaceae</taxon>
        <taxon>Fusobacterium</taxon>
    </lineage>
</organism>
<keyword evidence="3 8" id="KW-1134">Transmembrane beta strand</keyword>
<dbReference type="RefSeq" id="WP_118234498.1">
    <property type="nucleotide sequence ID" value="NZ_JAQEHD010000004.1"/>
</dbReference>
<dbReference type="PANTHER" id="PTHR30069">
    <property type="entry name" value="TONB-DEPENDENT OUTER MEMBRANE RECEPTOR"/>
    <property type="match status" value="1"/>
</dbReference>
<dbReference type="Pfam" id="PF07715">
    <property type="entry name" value="Plug"/>
    <property type="match status" value="1"/>
</dbReference>
<evidence type="ECO:0000256" key="8">
    <source>
        <dbReference type="PROSITE-ProRule" id="PRU01360"/>
    </source>
</evidence>
<keyword evidence="7 8" id="KW-0998">Cell outer membrane</keyword>
<evidence type="ECO:0000256" key="1">
    <source>
        <dbReference type="ARBA" id="ARBA00004571"/>
    </source>
</evidence>
<dbReference type="PANTHER" id="PTHR30069:SF27">
    <property type="entry name" value="BLL4766 PROTEIN"/>
    <property type="match status" value="1"/>
</dbReference>
<evidence type="ECO:0000256" key="5">
    <source>
        <dbReference type="ARBA" id="ARBA00023077"/>
    </source>
</evidence>
<keyword evidence="5 9" id="KW-0798">TonB box</keyword>
<keyword evidence="10" id="KW-0732">Signal</keyword>
<dbReference type="InterPro" id="IPR000531">
    <property type="entry name" value="Beta-barrel_TonB"/>
</dbReference>
<dbReference type="GO" id="GO:0015344">
    <property type="term" value="F:siderophore uptake transmembrane transporter activity"/>
    <property type="evidence" value="ECO:0007669"/>
    <property type="project" value="TreeGrafter"/>
</dbReference>
<evidence type="ECO:0000256" key="6">
    <source>
        <dbReference type="ARBA" id="ARBA00023136"/>
    </source>
</evidence>
<reference evidence="13 14" key="1">
    <citation type="submission" date="2018-08" db="EMBL/GenBank/DDBJ databases">
        <title>A genome reference for cultivated species of the human gut microbiota.</title>
        <authorList>
            <person name="Zou Y."/>
            <person name="Xue W."/>
            <person name="Luo G."/>
        </authorList>
    </citation>
    <scope>NUCLEOTIDE SEQUENCE [LARGE SCALE GENOMIC DNA]</scope>
    <source>
        <strain evidence="13 14">AM25-1</strain>
    </source>
</reference>
<dbReference type="Gene3D" id="2.40.170.20">
    <property type="entry name" value="TonB-dependent receptor, beta-barrel domain"/>
    <property type="match status" value="1"/>
</dbReference>
<dbReference type="PROSITE" id="PS52016">
    <property type="entry name" value="TONB_DEPENDENT_REC_3"/>
    <property type="match status" value="1"/>
</dbReference>
<protein>
    <submittedName>
        <fullName evidence="13">TonB-dependent receptor</fullName>
    </submittedName>
</protein>
<evidence type="ECO:0000256" key="3">
    <source>
        <dbReference type="ARBA" id="ARBA00022452"/>
    </source>
</evidence>
<dbReference type="AlphaFoldDB" id="A0A414PS45"/>
<evidence type="ECO:0000256" key="7">
    <source>
        <dbReference type="ARBA" id="ARBA00023237"/>
    </source>
</evidence>
<feature type="chain" id="PRO_5019390744" evidence="10">
    <location>
        <begin position="18"/>
        <end position="737"/>
    </location>
</feature>
<evidence type="ECO:0000256" key="4">
    <source>
        <dbReference type="ARBA" id="ARBA00022692"/>
    </source>
</evidence>
<dbReference type="Proteomes" id="UP000284676">
    <property type="component" value="Unassembled WGS sequence"/>
</dbReference>
<dbReference type="SUPFAM" id="SSF56935">
    <property type="entry name" value="Porins"/>
    <property type="match status" value="1"/>
</dbReference>
<dbReference type="CDD" id="cd01347">
    <property type="entry name" value="ligand_gated_channel"/>
    <property type="match status" value="1"/>
</dbReference>
<dbReference type="InterPro" id="IPR012910">
    <property type="entry name" value="Plug_dom"/>
</dbReference>
<comment type="subcellular location">
    <subcellularLocation>
        <location evidence="1 8">Cell outer membrane</location>
        <topology evidence="1 8">Multi-pass membrane protein</topology>
    </subcellularLocation>
</comment>
<comment type="caution">
    <text evidence="13">The sequence shown here is derived from an EMBL/GenBank/DDBJ whole genome shotgun (WGS) entry which is preliminary data.</text>
</comment>
<evidence type="ECO:0000259" key="11">
    <source>
        <dbReference type="Pfam" id="PF00593"/>
    </source>
</evidence>
<evidence type="ECO:0000259" key="12">
    <source>
        <dbReference type="Pfam" id="PF07715"/>
    </source>
</evidence>
<proteinExistence type="inferred from homology"/>
<dbReference type="Pfam" id="PF00593">
    <property type="entry name" value="TonB_dep_Rec_b-barrel"/>
    <property type="match status" value="1"/>
</dbReference>
<dbReference type="Gene3D" id="2.170.130.10">
    <property type="entry name" value="TonB-dependent receptor, plug domain"/>
    <property type="match status" value="1"/>
</dbReference>
<dbReference type="InterPro" id="IPR039426">
    <property type="entry name" value="TonB-dep_rcpt-like"/>
</dbReference>
<keyword evidence="13" id="KW-0675">Receptor</keyword>
<feature type="domain" description="TonB-dependent receptor plug" evidence="12">
    <location>
        <begin position="47"/>
        <end position="149"/>
    </location>
</feature>
<gene>
    <name evidence="13" type="ORF">DW663_08565</name>
</gene>
<name>A0A414PS45_FUSMR</name>
<dbReference type="GO" id="GO:0009279">
    <property type="term" value="C:cell outer membrane"/>
    <property type="evidence" value="ECO:0007669"/>
    <property type="project" value="UniProtKB-SubCell"/>
</dbReference>
<evidence type="ECO:0000256" key="10">
    <source>
        <dbReference type="SAM" id="SignalP"/>
    </source>
</evidence>
<feature type="signal peptide" evidence="10">
    <location>
        <begin position="1"/>
        <end position="17"/>
    </location>
</feature>
<dbReference type="GO" id="GO:0044718">
    <property type="term" value="P:siderophore transmembrane transport"/>
    <property type="evidence" value="ECO:0007669"/>
    <property type="project" value="TreeGrafter"/>
</dbReference>
<dbReference type="EMBL" id="QRHL01000015">
    <property type="protein sequence ID" value="RHF71388.1"/>
    <property type="molecule type" value="Genomic_DNA"/>
</dbReference>
<dbReference type="InterPro" id="IPR037066">
    <property type="entry name" value="Plug_dom_sf"/>
</dbReference>